<dbReference type="CDD" id="cd02883">
    <property type="entry name" value="NUDIX_Hydrolase"/>
    <property type="match status" value="1"/>
</dbReference>
<dbReference type="Gene3D" id="3.90.79.10">
    <property type="entry name" value="Nucleoside Triphosphate Pyrophosphohydrolase"/>
    <property type="match status" value="1"/>
</dbReference>
<evidence type="ECO:0000313" key="6">
    <source>
        <dbReference type="Proteomes" id="UP000295399"/>
    </source>
</evidence>
<dbReference type="EMBL" id="SLXO01000003">
    <property type="protein sequence ID" value="TCP36264.1"/>
    <property type="molecule type" value="Genomic_DNA"/>
</dbReference>
<organism evidence="5 6">
    <name type="scientific">Rhodothalassium salexigens DSM 2132</name>
    <dbReference type="NCBI Taxonomy" id="1188247"/>
    <lineage>
        <taxon>Bacteria</taxon>
        <taxon>Pseudomonadati</taxon>
        <taxon>Pseudomonadota</taxon>
        <taxon>Alphaproteobacteria</taxon>
        <taxon>Rhodothalassiales</taxon>
        <taxon>Rhodothalassiaceae</taxon>
        <taxon>Rhodothalassium</taxon>
    </lineage>
</organism>
<dbReference type="PRINTS" id="PR00502">
    <property type="entry name" value="NUDIXFAMILY"/>
</dbReference>
<dbReference type="OrthoDB" id="9761969at2"/>
<keyword evidence="6" id="KW-1185">Reference proteome</keyword>
<dbReference type="AlphaFoldDB" id="A0A4R2PMX3"/>
<dbReference type="InterPro" id="IPR015797">
    <property type="entry name" value="NUDIX_hydrolase-like_dom_sf"/>
</dbReference>
<sequence>MTARVATAIQQSLSEPDPQPVVLSLVERMAANGPQILLVQRRDRSEGLAWVFPGGKVEPGETLADASAREVREEAGVTCRPLVQIKVRTHPRTGRRVTYWRCDWQTGDPHPAEPDKMTAARWMTPDEALDCLGPDVDPDVRRHLERLGTAG</sequence>
<evidence type="ECO:0000256" key="2">
    <source>
        <dbReference type="ARBA" id="ARBA00022801"/>
    </source>
</evidence>
<evidence type="ECO:0000256" key="1">
    <source>
        <dbReference type="ARBA" id="ARBA00001946"/>
    </source>
</evidence>
<dbReference type="RefSeq" id="WP_132707821.1">
    <property type="nucleotide sequence ID" value="NZ_JACIGF010000003.1"/>
</dbReference>
<keyword evidence="2" id="KW-0378">Hydrolase</keyword>
<comment type="cofactor">
    <cofactor evidence="1">
        <name>Mg(2+)</name>
        <dbReference type="ChEBI" id="CHEBI:18420"/>
    </cofactor>
</comment>
<reference evidence="5 6" key="1">
    <citation type="submission" date="2019-03" db="EMBL/GenBank/DDBJ databases">
        <title>Genomic Encyclopedia of Type Strains, Phase IV (KMG-IV): sequencing the most valuable type-strain genomes for metagenomic binning, comparative biology and taxonomic classification.</title>
        <authorList>
            <person name="Goeker M."/>
        </authorList>
    </citation>
    <scope>NUCLEOTIDE SEQUENCE [LARGE SCALE GENOMIC DNA]</scope>
    <source>
        <strain evidence="5 6">DSM 2132</strain>
    </source>
</reference>
<dbReference type="Proteomes" id="UP000295399">
    <property type="component" value="Unassembled WGS sequence"/>
</dbReference>
<dbReference type="PROSITE" id="PS51462">
    <property type="entry name" value="NUDIX"/>
    <property type="match status" value="1"/>
</dbReference>
<evidence type="ECO:0000256" key="3">
    <source>
        <dbReference type="ARBA" id="ARBA00022842"/>
    </source>
</evidence>
<dbReference type="GO" id="GO:0016787">
    <property type="term" value="F:hydrolase activity"/>
    <property type="evidence" value="ECO:0007669"/>
    <property type="project" value="UniProtKB-KW"/>
</dbReference>
<dbReference type="PANTHER" id="PTHR43046:SF12">
    <property type="entry name" value="GDP-MANNOSE MANNOSYL HYDROLASE"/>
    <property type="match status" value="1"/>
</dbReference>
<name>A0A4R2PMX3_RHOSA</name>
<protein>
    <submittedName>
        <fullName evidence="5">8-oxo-dGTP diphosphatase</fullName>
    </submittedName>
</protein>
<proteinExistence type="predicted"/>
<dbReference type="PANTHER" id="PTHR43046">
    <property type="entry name" value="GDP-MANNOSE MANNOSYL HYDROLASE"/>
    <property type="match status" value="1"/>
</dbReference>
<dbReference type="InterPro" id="IPR020476">
    <property type="entry name" value="Nudix_hydrolase"/>
</dbReference>
<evidence type="ECO:0000259" key="4">
    <source>
        <dbReference type="PROSITE" id="PS51462"/>
    </source>
</evidence>
<comment type="caution">
    <text evidence="5">The sequence shown here is derived from an EMBL/GenBank/DDBJ whole genome shotgun (WGS) entry which is preliminary data.</text>
</comment>
<dbReference type="InParanoid" id="A0A4R2PMX3"/>
<feature type="domain" description="Nudix hydrolase" evidence="4">
    <location>
        <begin position="16"/>
        <end position="149"/>
    </location>
</feature>
<gene>
    <name evidence="5" type="ORF">EV659_103151</name>
</gene>
<keyword evidence="3" id="KW-0460">Magnesium</keyword>
<dbReference type="Pfam" id="PF00293">
    <property type="entry name" value="NUDIX"/>
    <property type="match status" value="1"/>
</dbReference>
<dbReference type="SUPFAM" id="SSF55811">
    <property type="entry name" value="Nudix"/>
    <property type="match status" value="1"/>
</dbReference>
<dbReference type="InterPro" id="IPR000086">
    <property type="entry name" value="NUDIX_hydrolase_dom"/>
</dbReference>
<accession>A0A4R2PMX3</accession>
<evidence type="ECO:0000313" key="5">
    <source>
        <dbReference type="EMBL" id="TCP36264.1"/>
    </source>
</evidence>